<dbReference type="InterPro" id="IPR013809">
    <property type="entry name" value="ENTH"/>
</dbReference>
<organism evidence="7 8">
    <name type="scientific">Castilleja foliolosa</name>
    <dbReference type="NCBI Taxonomy" id="1961234"/>
    <lineage>
        <taxon>Eukaryota</taxon>
        <taxon>Viridiplantae</taxon>
        <taxon>Streptophyta</taxon>
        <taxon>Embryophyta</taxon>
        <taxon>Tracheophyta</taxon>
        <taxon>Spermatophyta</taxon>
        <taxon>Magnoliopsida</taxon>
        <taxon>eudicotyledons</taxon>
        <taxon>Gunneridae</taxon>
        <taxon>Pentapetalae</taxon>
        <taxon>asterids</taxon>
        <taxon>lamiids</taxon>
        <taxon>Lamiales</taxon>
        <taxon>Orobanchaceae</taxon>
        <taxon>Pedicularideae</taxon>
        <taxon>Castillejinae</taxon>
        <taxon>Castilleja</taxon>
    </lineage>
</organism>
<evidence type="ECO:0000256" key="1">
    <source>
        <dbReference type="ARBA" id="ARBA00004132"/>
    </source>
</evidence>
<dbReference type="Gene3D" id="1.25.40.90">
    <property type="match status" value="1"/>
</dbReference>
<dbReference type="InterPro" id="IPR017900">
    <property type="entry name" value="4Fe4S_Fe_S_CS"/>
</dbReference>
<sequence length="437" mass="48967">MEDKLSHGEMREANNFCSQAVRSPKAMRGGISICFPQPCSGTGNRRGEAIKARVQAVSGYLSRNPNPKFLFKVALKTLIVIHRAFREVDPTFQEEIINYGRSRSHMLNLAHFKDDSSPNAWDYSAWVRAYALFLEERLECFRRTKDLDTKELLEHLPALQQLMYRVLGCQPQGAATHNFIIQLALSMVASESIKIYNAISDGCVNLVDKFFEMQKHDALKALDIYRKAGLEASGHHLSEPVNGWFGFGGDKSGLRRWFTEQNLIQKTGIHSIITSPHESLRKGNWVRLICGASFEDVLDIRNISLVYTLAGVDCIDCAAEASVVNAVHDGIKAAMDIVPVRRPWVMISVNDNDDLHIRKAEFDPDDRPKDCTRPCENICPADAIPYLGKADVSKGGILAERCYGCGRCLPICPYDKITVEILKRDDVDAIEIHTSGR</sequence>
<evidence type="ECO:0000256" key="2">
    <source>
        <dbReference type="ARBA" id="ARBA00004555"/>
    </source>
</evidence>
<dbReference type="GO" id="GO:0030136">
    <property type="term" value="C:clathrin-coated vesicle"/>
    <property type="evidence" value="ECO:0007669"/>
    <property type="project" value="UniProtKB-SubCell"/>
</dbReference>
<accession>A0ABD3CEH3</accession>
<dbReference type="PROSITE" id="PS50942">
    <property type="entry name" value="ENTH"/>
    <property type="match status" value="1"/>
</dbReference>
<dbReference type="PROSITE" id="PS51379">
    <property type="entry name" value="4FE4S_FER_2"/>
    <property type="match status" value="2"/>
</dbReference>
<feature type="domain" description="ENTH" evidence="5">
    <location>
        <begin position="1"/>
        <end position="148"/>
    </location>
</feature>
<dbReference type="GO" id="GO:0005794">
    <property type="term" value="C:Golgi apparatus"/>
    <property type="evidence" value="ECO:0007669"/>
    <property type="project" value="UniProtKB-SubCell"/>
</dbReference>
<gene>
    <name evidence="7" type="ORF">CASFOL_029099</name>
</gene>
<comment type="caution">
    <text evidence="7">The sequence shown here is derived from an EMBL/GenBank/DDBJ whole genome shotgun (WGS) entry which is preliminary data.</text>
</comment>
<dbReference type="Pfam" id="PF07651">
    <property type="entry name" value="ANTH"/>
    <property type="match status" value="1"/>
</dbReference>
<dbReference type="InterPro" id="IPR045192">
    <property type="entry name" value="AP180-like"/>
</dbReference>
<dbReference type="SMART" id="SM00273">
    <property type="entry name" value="ENTH"/>
    <property type="match status" value="1"/>
</dbReference>
<evidence type="ECO:0000256" key="3">
    <source>
        <dbReference type="ARBA" id="ARBA00023034"/>
    </source>
</evidence>
<keyword evidence="8" id="KW-1185">Reference proteome</keyword>
<evidence type="ECO:0000313" key="7">
    <source>
        <dbReference type="EMBL" id="KAL3627736.1"/>
    </source>
</evidence>
<dbReference type="Gene3D" id="3.30.70.20">
    <property type="match status" value="1"/>
</dbReference>
<evidence type="ECO:0000256" key="4">
    <source>
        <dbReference type="ARBA" id="ARBA00023329"/>
    </source>
</evidence>
<dbReference type="InterPro" id="IPR017896">
    <property type="entry name" value="4Fe4S_Fe-S-bd"/>
</dbReference>
<dbReference type="PROSITE" id="PS00198">
    <property type="entry name" value="4FE4S_FER_1"/>
    <property type="match status" value="1"/>
</dbReference>
<dbReference type="EMBL" id="JAVIJP010000039">
    <property type="protein sequence ID" value="KAL3627736.1"/>
    <property type="molecule type" value="Genomic_DNA"/>
</dbReference>
<dbReference type="InterPro" id="IPR008942">
    <property type="entry name" value="ENTH_VHS"/>
</dbReference>
<feature type="domain" description="4Fe-4S ferredoxin-type" evidence="6">
    <location>
        <begin position="358"/>
        <end position="389"/>
    </location>
</feature>
<dbReference type="PANTHER" id="PTHR22951:SF32">
    <property type="entry name" value="OS06G0175500 PROTEIN"/>
    <property type="match status" value="1"/>
</dbReference>
<dbReference type="InterPro" id="IPR057431">
    <property type="entry name" value="LdpA_Fe-S-bd"/>
</dbReference>
<dbReference type="Pfam" id="PF25160">
    <property type="entry name" value="LdpA_Fe-S-bd"/>
    <property type="match status" value="1"/>
</dbReference>
<dbReference type="Gene3D" id="1.20.58.150">
    <property type="entry name" value="ANTH domain"/>
    <property type="match status" value="1"/>
</dbReference>
<reference evidence="8" key="1">
    <citation type="journal article" date="2024" name="IScience">
        <title>Strigolactones Initiate the Formation of Haustorium-like Structures in Castilleja.</title>
        <authorList>
            <person name="Buerger M."/>
            <person name="Peterson D."/>
            <person name="Chory J."/>
        </authorList>
    </citation>
    <scope>NUCLEOTIDE SEQUENCE [LARGE SCALE GENOMIC DNA]</scope>
</reference>
<comment type="subcellular location">
    <subcellularLocation>
        <location evidence="1">Cytoplasmic vesicle</location>
        <location evidence="1">Clathrin-coated vesicle</location>
    </subcellularLocation>
    <subcellularLocation>
        <location evidence="2">Golgi apparatus</location>
    </subcellularLocation>
</comment>
<protein>
    <submittedName>
        <fullName evidence="7">Uncharacterized protein</fullName>
    </submittedName>
</protein>
<dbReference type="PANTHER" id="PTHR22951">
    <property type="entry name" value="CLATHRIN ASSEMBLY PROTEIN"/>
    <property type="match status" value="1"/>
</dbReference>
<dbReference type="Proteomes" id="UP001632038">
    <property type="component" value="Unassembled WGS sequence"/>
</dbReference>
<dbReference type="InterPro" id="IPR011417">
    <property type="entry name" value="ANTH_dom"/>
</dbReference>
<dbReference type="SUPFAM" id="SSF48464">
    <property type="entry name" value="ENTH/VHS domain"/>
    <property type="match status" value="1"/>
</dbReference>
<proteinExistence type="predicted"/>
<evidence type="ECO:0000259" key="5">
    <source>
        <dbReference type="PROSITE" id="PS50942"/>
    </source>
</evidence>
<name>A0ABD3CEH3_9LAMI</name>
<dbReference type="SUPFAM" id="SSF89009">
    <property type="entry name" value="GAT-like domain"/>
    <property type="match status" value="1"/>
</dbReference>
<dbReference type="AlphaFoldDB" id="A0ABD3CEH3"/>
<evidence type="ECO:0000313" key="8">
    <source>
        <dbReference type="Proteomes" id="UP001632038"/>
    </source>
</evidence>
<evidence type="ECO:0000259" key="6">
    <source>
        <dbReference type="PROSITE" id="PS51379"/>
    </source>
</evidence>
<feature type="domain" description="4Fe-4S ferredoxin-type" evidence="6">
    <location>
        <begin position="393"/>
        <end position="422"/>
    </location>
</feature>
<keyword evidence="3" id="KW-0333">Golgi apparatus</keyword>
<keyword evidence="4" id="KW-0968">Cytoplasmic vesicle</keyword>
<dbReference type="SUPFAM" id="SSF54862">
    <property type="entry name" value="4Fe-4S ferredoxins"/>
    <property type="match status" value="1"/>
</dbReference>
<dbReference type="InterPro" id="IPR014712">
    <property type="entry name" value="ANTH_dom_sf"/>
</dbReference>